<dbReference type="InterPro" id="IPR051916">
    <property type="entry name" value="GPI-anchor_lipid_remodeler"/>
</dbReference>
<dbReference type="PANTHER" id="PTHR14859">
    <property type="entry name" value="CALCOFLUOR WHITE HYPERSENSITIVE PROTEIN PRECURSOR"/>
    <property type="match status" value="1"/>
</dbReference>
<dbReference type="EMBL" id="NVBO01000118">
    <property type="protein sequence ID" value="PFR99888.1"/>
    <property type="molecule type" value="Genomic_DNA"/>
</dbReference>
<dbReference type="GO" id="GO:0006506">
    <property type="term" value="P:GPI anchor biosynthetic process"/>
    <property type="evidence" value="ECO:0007669"/>
    <property type="project" value="TreeGrafter"/>
</dbReference>
<dbReference type="Proteomes" id="UP000226357">
    <property type="component" value="Unassembled WGS sequence"/>
</dbReference>
<gene>
    <name evidence="2" type="ORF">COK38_14495</name>
</gene>
<organism evidence="2 3">
    <name type="scientific">Bacillus cereus</name>
    <dbReference type="NCBI Taxonomy" id="1396"/>
    <lineage>
        <taxon>Bacteria</taxon>
        <taxon>Bacillati</taxon>
        <taxon>Bacillota</taxon>
        <taxon>Bacilli</taxon>
        <taxon>Bacillales</taxon>
        <taxon>Bacillaceae</taxon>
        <taxon>Bacillus</taxon>
        <taxon>Bacillus cereus group</taxon>
    </lineage>
</organism>
<evidence type="ECO:0000313" key="3">
    <source>
        <dbReference type="Proteomes" id="UP000226357"/>
    </source>
</evidence>
<reference evidence="2 3" key="1">
    <citation type="submission" date="2017-09" db="EMBL/GenBank/DDBJ databases">
        <title>Large-scale bioinformatics analysis of Bacillus genomes uncovers conserved roles of natural products in bacterial physiology.</title>
        <authorList>
            <consortium name="Agbiome Team Llc"/>
            <person name="Bleich R.M."/>
            <person name="Grubbs K.J."/>
            <person name="Santa Maria K.C."/>
            <person name="Allen S.E."/>
            <person name="Farag S."/>
            <person name="Shank E.A."/>
            <person name="Bowers A."/>
        </authorList>
    </citation>
    <scope>NUCLEOTIDE SEQUENCE [LARGE SCALE GENOMIC DNA]</scope>
    <source>
        <strain evidence="2 3">AFS067272</strain>
    </source>
</reference>
<dbReference type="PANTHER" id="PTHR14859:SF16">
    <property type="entry name" value="ENDONUCLEASE_EXONUCLEASE_PHOSPHATASE DOMAIN-CONTAINING PROTEIN"/>
    <property type="match status" value="1"/>
</dbReference>
<dbReference type="GO" id="GO:0003824">
    <property type="term" value="F:catalytic activity"/>
    <property type="evidence" value="ECO:0007669"/>
    <property type="project" value="InterPro"/>
</dbReference>
<dbReference type="Pfam" id="PF03372">
    <property type="entry name" value="Exo_endo_phos"/>
    <property type="match status" value="1"/>
</dbReference>
<dbReference type="GO" id="GO:0016020">
    <property type="term" value="C:membrane"/>
    <property type="evidence" value="ECO:0007669"/>
    <property type="project" value="GOC"/>
</dbReference>
<sequence>MRIATFNIWNKQTLWKERLRAICEEVRTINADILALQEVRTQIDAEKNINVAQFIANQTNYPYCIFENYPDSPDEGLAFLSKIPISKKSVIWDANIEETNYCAIRITFQYKRFEFGVTNVHLNWRSYEIREQQMKAVHDWILEENINRQYEILCGDFNDNPESSIHHFLTHHDWLDIAQFKEKQCNMKVQPTLDFKNNPYLHNSEIPSRYDWILLKTYKLLNLQIRNVKIFGNKPTTRAQIVPSDHYGVFVEFNLPCINKQ</sequence>
<dbReference type="SUPFAM" id="SSF56219">
    <property type="entry name" value="DNase I-like"/>
    <property type="match status" value="1"/>
</dbReference>
<name>A0AA44Q9K1_BACCE</name>
<dbReference type="Gene3D" id="3.60.10.10">
    <property type="entry name" value="Endonuclease/exonuclease/phosphatase"/>
    <property type="match status" value="1"/>
</dbReference>
<dbReference type="InterPro" id="IPR036691">
    <property type="entry name" value="Endo/exonu/phosph_ase_sf"/>
</dbReference>
<feature type="domain" description="Endonuclease/exonuclease/phosphatase" evidence="1">
    <location>
        <begin position="4"/>
        <end position="246"/>
    </location>
</feature>
<comment type="caution">
    <text evidence="2">The sequence shown here is derived from an EMBL/GenBank/DDBJ whole genome shotgun (WGS) entry which is preliminary data.</text>
</comment>
<evidence type="ECO:0000259" key="1">
    <source>
        <dbReference type="Pfam" id="PF03372"/>
    </source>
</evidence>
<accession>A0AA44Q9K1</accession>
<protein>
    <recommendedName>
        <fullName evidence="1">Endonuclease/exonuclease/phosphatase domain-containing protein</fullName>
    </recommendedName>
</protein>
<dbReference type="InterPro" id="IPR005135">
    <property type="entry name" value="Endo/exonuclease/phosphatase"/>
</dbReference>
<dbReference type="AlphaFoldDB" id="A0AA44Q9K1"/>
<proteinExistence type="predicted"/>
<evidence type="ECO:0000313" key="2">
    <source>
        <dbReference type="EMBL" id="PFR99888.1"/>
    </source>
</evidence>
<dbReference type="RefSeq" id="WP_098523543.1">
    <property type="nucleotide sequence ID" value="NZ_NUYJ01000101.1"/>
</dbReference>